<evidence type="ECO:0000313" key="3">
    <source>
        <dbReference type="Proteomes" id="UP000058305"/>
    </source>
</evidence>
<proteinExistence type="predicted"/>
<evidence type="ECO:0000259" key="1">
    <source>
        <dbReference type="PROSITE" id="PS51782"/>
    </source>
</evidence>
<reference evidence="2 3" key="1">
    <citation type="journal article" date="2016" name="J. Biotechnol.">
        <title>First complete genome sequence of a species in the genus Microterricola, an extremophilic cold active enzyme producing bacterial strain ERGS5:02 isolated from Sikkim Himalaya.</title>
        <authorList>
            <person name="Himanshu"/>
            <person name="Swarnkar M.K."/>
            <person name="Singh D."/>
            <person name="Kumar R."/>
        </authorList>
    </citation>
    <scope>NUCLEOTIDE SEQUENCE [LARGE SCALE GENOMIC DNA]</scope>
    <source>
        <strain evidence="2 3">ERGS5:02</strain>
    </source>
</reference>
<feature type="domain" description="LysM" evidence="1">
    <location>
        <begin position="209"/>
        <end position="253"/>
    </location>
</feature>
<evidence type="ECO:0000313" key="2">
    <source>
        <dbReference type="EMBL" id="AMB58718.1"/>
    </source>
</evidence>
<organism evidence="2 3">
    <name type="scientific">Microterricola viridarii</name>
    <dbReference type="NCBI Taxonomy" id="412690"/>
    <lineage>
        <taxon>Bacteria</taxon>
        <taxon>Bacillati</taxon>
        <taxon>Actinomycetota</taxon>
        <taxon>Actinomycetes</taxon>
        <taxon>Micrococcales</taxon>
        <taxon>Microbacteriaceae</taxon>
        <taxon>Microterricola</taxon>
    </lineage>
</organism>
<dbReference type="Pfam" id="PF01476">
    <property type="entry name" value="LysM"/>
    <property type="match status" value="3"/>
</dbReference>
<sequence>MNEIENTTTRRAALRASAKRRSSFVTIPLAVVSAIAVSLNFAQPAEAATTPKPSLKPRAATPTPKLTVAPASVAAAPAPSSYTVAEGDTVSGIAARYSLSTAAVLAQNGLGWSAVIFPGQQLSLGGNPVAVTSAPAAPSSEITRYTVVSGDTISGIASAHGISSQVLLSANGLHAQSLIFPGQTIVLPDAGQAPQLEPTAVVVSDNGTGTHTVGTGDTISGIASSAGVSVQALLDANGLGWSSIIYPGQTLALPGGPALAPAVLVRESAPASSIVDSDAVPLSSEMRENARIIIDVARSIGASDEAIVIALATAAQESTLRNIHYGDRDSLGLFQQRPSYGWGTPEQLTDPVYATLAFFGQAPNDNDIVPRGLFDINGWQSMSLTQAAQAVQVSAHPDLYANWEHSARSWLAQLG</sequence>
<dbReference type="CDD" id="cd00118">
    <property type="entry name" value="LysM"/>
    <property type="match status" value="3"/>
</dbReference>
<name>A0A0X8E293_9MICO</name>
<dbReference type="Gene3D" id="3.10.350.10">
    <property type="entry name" value="LysM domain"/>
    <property type="match status" value="3"/>
</dbReference>
<dbReference type="OrthoDB" id="5171895at2"/>
<reference evidence="3" key="2">
    <citation type="submission" date="2016-01" db="EMBL/GenBank/DDBJ databases">
        <title>First complete genome sequence of a species in the genus Microterricola, an extremophilic cold active enzyme producing strain ERGS5:02 isolated from Sikkim Himalaya.</title>
        <authorList>
            <person name="Kumar R."/>
            <person name="Singh D."/>
            <person name="Swarnkar M.K."/>
        </authorList>
    </citation>
    <scope>NUCLEOTIDE SEQUENCE [LARGE SCALE GENOMIC DNA]</scope>
    <source>
        <strain evidence="3">ERGS5:02</strain>
    </source>
</reference>
<protein>
    <recommendedName>
        <fullName evidence="1">LysM domain-containing protein</fullName>
    </recommendedName>
</protein>
<dbReference type="KEGG" id="mvd:AWU67_07435"/>
<dbReference type="InterPro" id="IPR018392">
    <property type="entry name" value="LysM"/>
</dbReference>
<dbReference type="EMBL" id="CP014145">
    <property type="protein sequence ID" value="AMB58718.1"/>
    <property type="molecule type" value="Genomic_DNA"/>
</dbReference>
<dbReference type="SUPFAM" id="SSF54106">
    <property type="entry name" value="LysM domain"/>
    <property type="match status" value="3"/>
</dbReference>
<dbReference type="PANTHER" id="PTHR33734">
    <property type="entry name" value="LYSM DOMAIN-CONTAINING GPI-ANCHORED PROTEIN 2"/>
    <property type="match status" value="1"/>
</dbReference>
<gene>
    <name evidence="2" type="ORF">AWU67_07435</name>
</gene>
<dbReference type="RefSeq" id="WP_067227443.1">
    <property type="nucleotide sequence ID" value="NZ_CP014145.1"/>
</dbReference>
<dbReference type="PROSITE" id="PS51782">
    <property type="entry name" value="LYSM"/>
    <property type="match status" value="3"/>
</dbReference>
<dbReference type="SMART" id="SM00257">
    <property type="entry name" value="LysM"/>
    <property type="match status" value="3"/>
</dbReference>
<dbReference type="AlphaFoldDB" id="A0A0X8E293"/>
<feature type="domain" description="LysM" evidence="1">
    <location>
        <begin position="80"/>
        <end position="124"/>
    </location>
</feature>
<feature type="domain" description="LysM" evidence="1">
    <location>
        <begin position="143"/>
        <end position="187"/>
    </location>
</feature>
<accession>A0A0X8E293</accession>
<dbReference type="InterPro" id="IPR036779">
    <property type="entry name" value="LysM_dom_sf"/>
</dbReference>
<dbReference type="PANTHER" id="PTHR33734:SF22">
    <property type="entry name" value="MEMBRANE-BOUND LYTIC MUREIN TRANSGLYCOSYLASE D"/>
    <property type="match status" value="1"/>
</dbReference>
<dbReference type="Proteomes" id="UP000058305">
    <property type="component" value="Chromosome"/>
</dbReference>
<keyword evidence="3" id="KW-1185">Reference proteome</keyword>